<evidence type="ECO:0000259" key="4">
    <source>
        <dbReference type="PROSITE" id="PS50222"/>
    </source>
</evidence>
<accession>A0A7S3V987</accession>
<keyword evidence="3" id="KW-0472">Membrane</keyword>
<dbReference type="PROSITE" id="PS50222">
    <property type="entry name" value="EF_HAND_2"/>
    <property type="match status" value="2"/>
</dbReference>
<dbReference type="EMBL" id="HBIO01013010">
    <property type="protein sequence ID" value="CAE0465286.1"/>
    <property type="molecule type" value="Transcribed_RNA"/>
</dbReference>
<keyword evidence="3" id="KW-1133">Transmembrane helix</keyword>
<feature type="domain" description="EF-hand" evidence="4">
    <location>
        <begin position="180"/>
        <end position="215"/>
    </location>
</feature>
<dbReference type="InterPro" id="IPR011992">
    <property type="entry name" value="EF-hand-dom_pair"/>
</dbReference>
<reference evidence="5" key="1">
    <citation type="submission" date="2021-01" db="EMBL/GenBank/DDBJ databases">
        <authorList>
            <person name="Corre E."/>
            <person name="Pelletier E."/>
            <person name="Niang G."/>
            <person name="Scheremetjew M."/>
            <person name="Finn R."/>
            <person name="Kale V."/>
            <person name="Holt S."/>
            <person name="Cochrane G."/>
            <person name="Meng A."/>
            <person name="Brown T."/>
            <person name="Cohen L."/>
        </authorList>
    </citation>
    <scope>NUCLEOTIDE SEQUENCE</scope>
    <source>
        <strain evidence="5">MM31A-1</strain>
    </source>
</reference>
<dbReference type="InterPro" id="IPR018247">
    <property type="entry name" value="EF_Hand_1_Ca_BS"/>
</dbReference>
<keyword evidence="3" id="KW-0812">Transmembrane</keyword>
<gene>
    <name evidence="5" type="ORF">CDEB00056_LOCUS10127</name>
</gene>
<feature type="transmembrane region" description="Helical" evidence="3">
    <location>
        <begin position="353"/>
        <end position="372"/>
    </location>
</feature>
<feature type="compositionally biased region" description="Polar residues" evidence="2">
    <location>
        <begin position="1"/>
        <end position="13"/>
    </location>
</feature>
<feature type="region of interest" description="Disordered" evidence="2">
    <location>
        <begin position="28"/>
        <end position="56"/>
    </location>
</feature>
<feature type="domain" description="EF-hand" evidence="4">
    <location>
        <begin position="228"/>
        <end position="263"/>
    </location>
</feature>
<evidence type="ECO:0000256" key="3">
    <source>
        <dbReference type="SAM" id="Phobius"/>
    </source>
</evidence>
<feature type="region of interest" description="Disordered" evidence="2">
    <location>
        <begin position="1"/>
        <end position="20"/>
    </location>
</feature>
<evidence type="ECO:0000256" key="2">
    <source>
        <dbReference type="SAM" id="MobiDB-lite"/>
    </source>
</evidence>
<dbReference type="Pfam" id="PF13202">
    <property type="entry name" value="EF-hand_5"/>
    <property type="match status" value="2"/>
</dbReference>
<feature type="transmembrane region" description="Helical" evidence="3">
    <location>
        <begin position="264"/>
        <end position="287"/>
    </location>
</feature>
<protein>
    <recommendedName>
        <fullName evidence="4">EF-hand domain-containing protein</fullName>
    </recommendedName>
</protein>
<dbReference type="CDD" id="cd00051">
    <property type="entry name" value="EFh"/>
    <property type="match status" value="1"/>
</dbReference>
<keyword evidence="1" id="KW-0106">Calcium</keyword>
<feature type="transmembrane region" description="Helical" evidence="3">
    <location>
        <begin position="314"/>
        <end position="341"/>
    </location>
</feature>
<dbReference type="Gene3D" id="1.10.238.10">
    <property type="entry name" value="EF-hand"/>
    <property type="match status" value="1"/>
</dbReference>
<dbReference type="AlphaFoldDB" id="A0A7S3V987"/>
<evidence type="ECO:0000313" key="5">
    <source>
        <dbReference type="EMBL" id="CAE0465286.1"/>
    </source>
</evidence>
<dbReference type="PROSITE" id="PS00018">
    <property type="entry name" value="EF_HAND_1"/>
    <property type="match status" value="2"/>
</dbReference>
<name>A0A7S3V987_9STRA</name>
<dbReference type="GO" id="GO:0005509">
    <property type="term" value="F:calcium ion binding"/>
    <property type="evidence" value="ECO:0007669"/>
    <property type="project" value="InterPro"/>
</dbReference>
<evidence type="ECO:0000256" key="1">
    <source>
        <dbReference type="ARBA" id="ARBA00022837"/>
    </source>
</evidence>
<organism evidence="5">
    <name type="scientific">Chaetoceros debilis</name>
    <dbReference type="NCBI Taxonomy" id="122233"/>
    <lineage>
        <taxon>Eukaryota</taxon>
        <taxon>Sar</taxon>
        <taxon>Stramenopiles</taxon>
        <taxon>Ochrophyta</taxon>
        <taxon>Bacillariophyta</taxon>
        <taxon>Coscinodiscophyceae</taxon>
        <taxon>Chaetocerotophycidae</taxon>
        <taxon>Chaetocerotales</taxon>
        <taxon>Chaetocerotaceae</taxon>
        <taxon>Chaetoceros</taxon>
    </lineage>
</organism>
<sequence>MEKNGTTTMTSAALSRRRTIPKIKLFKKRKEKRQRKEALKREKEVKKKTYASPVRSSKMPTEILISPGTPGSPFSAITGAEALEPPKKGQSMFSSALPPLTSDVENISLQSYNLNMNGSDRVNKTLFGENSVTAYDTTVAPTLSPTHSSAETILNAYENPIEKELKRVKQSKTFLSKSQRFQDLVDWAFEVVDIDGSGDVGPKELYSGLLLIHLKLAAYVGPAACRPATREYVMQIFSLMDNDDNGVLDREEFGMVMALLCSQIVSRVFVQLGATLLIVPLVAQYVLDFCEDLAWLMQVIFIRVDDADDLSDRFWGYAMSVLDFILPAGIKNCLAFVVNMFLEIVPDEFVRSLPLTMISCILGILFVPWILYNVDSYFTSLATRNDQLRKSQIIR</sequence>
<proteinExistence type="predicted"/>
<dbReference type="SUPFAM" id="SSF47473">
    <property type="entry name" value="EF-hand"/>
    <property type="match status" value="1"/>
</dbReference>
<dbReference type="InterPro" id="IPR002048">
    <property type="entry name" value="EF_hand_dom"/>
</dbReference>
<feature type="compositionally biased region" description="Basic and acidic residues" evidence="2">
    <location>
        <begin position="34"/>
        <end position="47"/>
    </location>
</feature>
<dbReference type="SMART" id="SM00054">
    <property type="entry name" value="EFh"/>
    <property type="match status" value="2"/>
</dbReference>